<dbReference type="Pfam" id="PF01546">
    <property type="entry name" value="Peptidase_M20"/>
    <property type="match status" value="1"/>
</dbReference>
<dbReference type="InterPro" id="IPR001160">
    <property type="entry name" value="Peptidase_M20C"/>
</dbReference>
<evidence type="ECO:0000256" key="8">
    <source>
        <dbReference type="ARBA" id="ARBA00023285"/>
    </source>
</evidence>
<comment type="cofactor">
    <cofactor evidence="2">
        <name>Zn(2+)</name>
        <dbReference type="ChEBI" id="CHEBI:29105"/>
    </cofactor>
</comment>
<dbReference type="PANTHER" id="PTHR43501">
    <property type="entry name" value="CYTOSOL NON-SPECIFIC DIPEPTIDASE"/>
    <property type="match status" value="1"/>
</dbReference>
<dbReference type="KEGG" id="eiv:EIN_469580"/>
<evidence type="ECO:0000256" key="5">
    <source>
        <dbReference type="ARBA" id="ARBA00022801"/>
    </source>
</evidence>
<keyword evidence="10" id="KW-1185">Reference proteome</keyword>
<organism evidence="9 10">
    <name type="scientific">Entamoeba invadens IP1</name>
    <dbReference type="NCBI Taxonomy" id="370355"/>
    <lineage>
        <taxon>Eukaryota</taxon>
        <taxon>Amoebozoa</taxon>
        <taxon>Evosea</taxon>
        <taxon>Archamoebae</taxon>
        <taxon>Mastigamoebida</taxon>
        <taxon>Entamoebidae</taxon>
        <taxon>Entamoeba</taxon>
    </lineage>
</organism>
<keyword evidence="7" id="KW-0482">Metalloprotease</keyword>
<evidence type="ECO:0000256" key="2">
    <source>
        <dbReference type="ARBA" id="ARBA00001947"/>
    </source>
</evidence>
<keyword evidence="5 9" id="KW-0378">Hydrolase</keyword>
<dbReference type="InterPro" id="IPR002933">
    <property type="entry name" value="Peptidase_M20"/>
</dbReference>
<dbReference type="RefSeq" id="XP_004183090.1">
    <property type="nucleotide sequence ID" value="XM_004183042.1"/>
</dbReference>
<dbReference type="SUPFAM" id="SSF55031">
    <property type="entry name" value="Bacterial exopeptidase dimerisation domain"/>
    <property type="match status" value="1"/>
</dbReference>
<comment type="cofactor">
    <cofactor evidence="1">
        <name>Co(2+)</name>
        <dbReference type="ChEBI" id="CHEBI:48828"/>
    </cofactor>
</comment>
<dbReference type="PIRSF" id="PIRSF016599">
    <property type="entry name" value="Xaa-His_dipept"/>
    <property type="match status" value="1"/>
</dbReference>
<dbReference type="GO" id="GO:0046872">
    <property type="term" value="F:metal ion binding"/>
    <property type="evidence" value="ECO:0007669"/>
    <property type="project" value="UniProtKB-KW"/>
</dbReference>
<evidence type="ECO:0000313" key="10">
    <source>
        <dbReference type="Proteomes" id="UP000014680"/>
    </source>
</evidence>
<dbReference type="OMA" id="KGGYPGW"/>
<keyword evidence="3" id="KW-0645">Protease</keyword>
<dbReference type="GO" id="GO:0070573">
    <property type="term" value="F:metallodipeptidase activity"/>
    <property type="evidence" value="ECO:0007669"/>
    <property type="project" value="TreeGrafter"/>
</dbReference>
<gene>
    <name evidence="9" type="ORF">EIN_469580</name>
</gene>
<proteinExistence type="predicted"/>
<sequence>MEPEKLFKYPHSLDMYNQLAALCKDEGSKVYWKWFLALSEVPRRSGNRLPPSEWLISIIKMQGLEYKVDKERNIVCYVPASKGFEEKPSICIQGHYDMVGTVAAGVEHDFDKDPIKMKLEGNILSAQGTTLGGDDGTGVACGLAYIELRDKFQHPALECLFTADEEIGCLGASGLVTGEMLTDKCKYLINVDSEDWGEVTISSAGTAFRVGSVPVKYQEVPAGFKGIEITIEKFRGGHSGVDIQHQRANALKWVTDVIIHAQSLLRVNGNQYHIVSFQAGHAHNAIPSHAKVTIAVKECIADKVIEEIKANHEALTTLSLGTQPNKPELVMKKVDIAAGTQVLNYVSTCNCLQLIEKLPHGVVKFSNDVEGLVETSQSVAIGKLDGDFFKVTIFARSSKDEDMLDLVKADGLIFKCHGATMVKAVDDACGWPADPNSHLLATLKDCYHKMFGGEMKTVAIHAGLENSIIMEKYKGLNLQSVSLGPSVIDVHTDKEHVFVDTASKLYALVIDVMEKI</sequence>
<dbReference type="EC" id="3.4.13.18" evidence="9"/>
<dbReference type="EMBL" id="KB207240">
    <property type="protein sequence ID" value="ELP83744.1"/>
    <property type="molecule type" value="Genomic_DNA"/>
</dbReference>
<dbReference type="NCBIfam" id="TIGR01893">
    <property type="entry name" value="aa-his-dipept"/>
    <property type="match status" value="1"/>
</dbReference>
<dbReference type="FunFam" id="3.40.630.10:FF:000015">
    <property type="entry name" value="Aminoacyl-histidine dipeptidase PepD"/>
    <property type="match status" value="1"/>
</dbReference>
<dbReference type="PANTHER" id="PTHR43501:SF1">
    <property type="entry name" value="CYTOSOL NON-SPECIFIC DIPEPTIDASE"/>
    <property type="match status" value="1"/>
</dbReference>
<dbReference type="AlphaFoldDB" id="A0A0A1TUM1"/>
<reference evidence="9 10" key="1">
    <citation type="submission" date="2012-10" db="EMBL/GenBank/DDBJ databases">
        <authorList>
            <person name="Zafar N."/>
            <person name="Inman J."/>
            <person name="Hall N."/>
            <person name="Lorenzi H."/>
            <person name="Caler E."/>
        </authorList>
    </citation>
    <scope>NUCLEOTIDE SEQUENCE [LARGE SCALE GENOMIC DNA]</scope>
    <source>
        <strain evidence="9 10">IP1</strain>
    </source>
</reference>
<evidence type="ECO:0000256" key="6">
    <source>
        <dbReference type="ARBA" id="ARBA00022833"/>
    </source>
</evidence>
<dbReference type="InterPro" id="IPR036264">
    <property type="entry name" value="Bact_exopeptidase_dim_dom"/>
</dbReference>
<keyword evidence="9" id="KW-0224">Dipeptidase</keyword>
<name>A0A0A1TUM1_ENTIV</name>
<dbReference type="Gene3D" id="3.40.630.10">
    <property type="entry name" value="Zn peptidases"/>
    <property type="match status" value="2"/>
</dbReference>
<evidence type="ECO:0000256" key="4">
    <source>
        <dbReference type="ARBA" id="ARBA00022723"/>
    </source>
</evidence>
<dbReference type="GeneID" id="14882760"/>
<dbReference type="FunFam" id="3.40.630.10:FF:000018">
    <property type="entry name" value="Aminoacyl-histidine dipeptidase PepD"/>
    <property type="match status" value="1"/>
</dbReference>
<evidence type="ECO:0000256" key="1">
    <source>
        <dbReference type="ARBA" id="ARBA00001941"/>
    </source>
</evidence>
<dbReference type="GO" id="GO:0006508">
    <property type="term" value="P:proteolysis"/>
    <property type="evidence" value="ECO:0007669"/>
    <property type="project" value="UniProtKB-KW"/>
</dbReference>
<dbReference type="OrthoDB" id="191370at2759"/>
<evidence type="ECO:0000256" key="7">
    <source>
        <dbReference type="ARBA" id="ARBA00023049"/>
    </source>
</evidence>
<protein>
    <submittedName>
        <fullName evidence="9">Aminoacyl-histidine dipeptidase, putative</fullName>
        <ecNumber evidence="9">3.4.13.18</ecNumber>
    </submittedName>
</protein>
<evidence type="ECO:0000313" key="9">
    <source>
        <dbReference type="EMBL" id="ELP83744.1"/>
    </source>
</evidence>
<dbReference type="SUPFAM" id="SSF53187">
    <property type="entry name" value="Zn-dependent exopeptidases"/>
    <property type="match status" value="1"/>
</dbReference>
<keyword evidence="4" id="KW-0479">Metal-binding</keyword>
<evidence type="ECO:0000256" key="3">
    <source>
        <dbReference type="ARBA" id="ARBA00022670"/>
    </source>
</evidence>
<keyword evidence="8" id="KW-0170">Cobalt</keyword>
<dbReference type="Proteomes" id="UP000014680">
    <property type="component" value="Unassembled WGS sequence"/>
</dbReference>
<dbReference type="GO" id="GO:0005829">
    <property type="term" value="C:cytosol"/>
    <property type="evidence" value="ECO:0007669"/>
    <property type="project" value="TreeGrafter"/>
</dbReference>
<dbReference type="PRINTS" id="PR00934">
    <property type="entry name" value="XHISDIPTASE"/>
</dbReference>
<keyword evidence="6" id="KW-0862">Zinc</keyword>
<accession>A0A0A1TUM1</accession>
<dbReference type="VEuPathDB" id="AmoebaDB:EIN_469580"/>